<dbReference type="Pfam" id="PF02535">
    <property type="entry name" value="Zip"/>
    <property type="match status" value="1"/>
</dbReference>
<reference evidence="10" key="1">
    <citation type="journal article" date="2019" name="Int. J. Syst. Evol. Microbiol.">
        <title>The Global Catalogue of Microorganisms (GCM) 10K type strain sequencing project: providing services to taxonomists for standard genome sequencing and annotation.</title>
        <authorList>
            <consortium name="The Broad Institute Genomics Platform"/>
            <consortium name="The Broad Institute Genome Sequencing Center for Infectious Disease"/>
            <person name="Wu L."/>
            <person name="Ma J."/>
        </authorList>
    </citation>
    <scope>NUCLEOTIDE SEQUENCE [LARGE SCALE GENOMIC DNA]</scope>
    <source>
        <strain evidence="10">CECT 7184</strain>
    </source>
</reference>
<evidence type="ECO:0000256" key="1">
    <source>
        <dbReference type="ARBA" id="ARBA00004651"/>
    </source>
</evidence>
<accession>A0ABW0YRI6</accession>
<evidence type="ECO:0000256" key="4">
    <source>
        <dbReference type="ARBA" id="ARBA00022692"/>
    </source>
</evidence>
<evidence type="ECO:0000256" key="6">
    <source>
        <dbReference type="ARBA" id="ARBA00022989"/>
    </source>
</evidence>
<keyword evidence="7 8" id="KW-0472">Membrane</keyword>
<evidence type="ECO:0000256" key="5">
    <source>
        <dbReference type="ARBA" id="ARBA00022833"/>
    </source>
</evidence>
<keyword evidence="5" id="KW-0862">Zinc</keyword>
<dbReference type="PANTHER" id="PTHR11040:SF211">
    <property type="entry name" value="ZINC TRANSPORTER ZIP11"/>
    <property type="match status" value="1"/>
</dbReference>
<proteinExistence type="inferred from homology"/>
<evidence type="ECO:0000256" key="2">
    <source>
        <dbReference type="ARBA" id="ARBA00006939"/>
    </source>
</evidence>
<name>A0ABW0YRI6_9BACI</name>
<organism evidence="9 10">
    <name type="scientific">Thalassorhabdus alkalitolerans</name>
    <dbReference type="NCBI Taxonomy" id="2282697"/>
    <lineage>
        <taxon>Bacteria</taxon>
        <taxon>Bacillati</taxon>
        <taxon>Bacillota</taxon>
        <taxon>Bacilli</taxon>
        <taxon>Bacillales</taxon>
        <taxon>Bacillaceae</taxon>
        <taxon>Thalassorhabdus</taxon>
    </lineage>
</organism>
<dbReference type="PANTHER" id="PTHR11040">
    <property type="entry name" value="ZINC/IRON TRANSPORTER"/>
    <property type="match status" value="1"/>
</dbReference>
<comment type="similarity">
    <text evidence="2">Belongs to the ZIP transporter (TC 2.A.5) family.</text>
</comment>
<keyword evidence="3" id="KW-1003">Cell membrane</keyword>
<feature type="transmembrane region" description="Helical" evidence="8">
    <location>
        <begin position="35"/>
        <end position="53"/>
    </location>
</feature>
<dbReference type="EMBL" id="JBHSOZ010000009">
    <property type="protein sequence ID" value="MFC5713997.1"/>
    <property type="molecule type" value="Genomic_DNA"/>
</dbReference>
<dbReference type="Proteomes" id="UP001596142">
    <property type="component" value="Unassembled WGS sequence"/>
</dbReference>
<keyword evidence="4 8" id="KW-0812">Transmembrane</keyword>
<comment type="caution">
    <text evidence="9">The sequence shown here is derived from an EMBL/GenBank/DDBJ whole genome shotgun (WGS) entry which is preliminary data.</text>
</comment>
<keyword evidence="6 8" id="KW-1133">Transmembrane helix</keyword>
<evidence type="ECO:0000313" key="9">
    <source>
        <dbReference type="EMBL" id="MFC5713997.1"/>
    </source>
</evidence>
<evidence type="ECO:0000313" key="10">
    <source>
        <dbReference type="Proteomes" id="UP001596142"/>
    </source>
</evidence>
<feature type="transmembrane region" description="Helical" evidence="8">
    <location>
        <begin position="136"/>
        <end position="157"/>
    </location>
</feature>
<sequence>MEEFLIASFLSALATGAGAVPALFMASATHRARDILIAFSAGLMVAASTFELIPEALELAGFPVIAAGLLIGVLGLTFLEQNIPHIHTETSPGKSIPYPYPAQAILVVTAITLHNIPEGLSVGVSYASGVEGLGMLIAFTIGLQNAPEGFIIALFLIQQKVPRWKALLIAAFTGIIEVAAAIIGFWLTAYVYVLLPLGLAFAAGSMLYIVYKELIPESHGDGHALSATYAFVFGLVVMLFFSRMF</sequence>
<feature type="transmembrane region" description="Helical" evidence="8">
    <location>
        <begin position="193"/>
        <end position="211"/>
    </location>
</feature>
<comment type="subcellular location">
    <subcellularLocation>
        <location evidence="1">Cell membrane</location>
        <topology evidence="1">Multi-pass membrane protein</topology>
    </subcellularLocation>
</comment>
<feature type="transmembrane region" description="Helical" evidence="8">
    <location>
        <begin position="6"/>
        <end position="28"/>
    </location>
</feature>
<keyword evidence="10" id="KW-1185">Reference proteome</keyword>
<dbReference type="InterPro" id="IPR003689">
    <property type="entry name" value="ZIP"/>
</dbReference>
<protein>
    <submittedName>
        <fullName evidence="9">ZIP family metal transporter</fullName>
    </submittedName>
</protein>
<evidence type="ECO:0000256" key="3">
    <source>
        <dbReference type="ARBA" id="ARBA00022475"/>
    </source>
</evidence>
<feature type="transmembrane region" description="Helical" evidence="8">
    <location>
        <begin position="59"/>
        <end position="79"/>
    </location>
</feature>
<evidence type="ECO:0000256" key="8">
    <source>
        <dbReference type="SAM" id="Phobius"/>
    </source>
</evidence>
<gene>
    <name evidence="9" type="ORF">ACFPU1_14630</name>
</gene>
<feature type="transmembrane region" description="Helical" evidence="8">
    <location>
        <begin position="223"/>
        <end position="242"/>
    </location>
</feature>
<evidence type="ECO:0000256" key="7">
    <source>
        <dbReference type="ARBA" id="ARBA00023136"/>
    </source>
</evidence>
<feature type="transmembrane region" description="Helical" evidence="8">
    <location>
        <begin position="166"/>
        <end position="187"/>
    </location>
</feature>
<dbReference type="RefSeq" id="WP_385942491.1">
    <property type="nucleotide sequence ID" value="NZ_JBHSOZ010000009.1"/>
</dbReference>